<protein>
    <submittedName>
        <fullName evidence="1">Uncharacterized protein</fullName>
    </submittedName>
</protein>
<dbReference type="EMBL" id="QGKY02000094">
    <property type="protein sequence ID" value="KAF2601227.1"/>
    <property type="molecule type" value="Genomic_DNA"/>
</dbReference>
<organism evidence="1">
    <name type="scientific">Brassica cretica</name>
    <name type="common">Mustard</name>
    <dbReference type="NCBI Taxonomy" id="69181"/>
    <lineage>
        <taxon>Eukaryota</taxon>
        <taxon>Viridiplantae</taxon>
        <taxon>Streptophyta</taxon>
        <taxon>Embryophyta</taxon>
        <taxon>Tracheophyta</taxon>
        <taxon>Spermatophyta</taxon>
        <taxon>Magnoliopsida</taxon>
        <taxon>eudicotyledons</taxon>
        <taxon>Gunneridae</taxon>
        <taxon>Pentapetalae</taxon>
        <taxon>rosids</taxon>
        <taxon>malvids</taxon>
        <taxon>Brassicales</taxon>
        <taxon>Brassicaceae</taxon>
        <taxon>Brassiceae</taxon>
        <taxon>Brassica</taxon>
    </lineage>
</organism>
<sequence>MLDLMPLMLIPTWLSSMSPNSSSLYAPGGGDHKGRTVRAFVLMLRDYGKEEGERERSQCAVGGVLEREGTLLECLAISVLLGVGQRSETIHVPSGSFHDQLAIRVFSKTEQSNHEKDM</sequence>
<proteinExistence type="predicted"/>
<accession>A0A8S9L5L8</accession>
<comment type="caution">
    <text evidence="1">The sequence shown here is derived from an EMBL/GenBank/DDBJ whole genome shotgun (WGS) entry which is preliminary data.</text>
</comment>
<gene>
    <name evidence="1" type="ORF">F2Q70_00024553</name>
</gene>
<name>A0A8S9L5L8_BRACR</name>
<evidence type="ECO:0000313" key="1">
    <source>
        <dbReference type="EMBL" id="KAF2601227.1"/>
    </source>
</evidence>
<dbReference type="AlphaFoldDB" id="A0A8S9L5L8"/>
<reference evidence="1" key="1">
    <citation type="submission" date="2019-12" db="EMBL/GenBank/DDBJ databases">
        <title>Genome sequencing and annotation of Brassica cretica.</title>
        <authorList>
            <person name="Studholme D.J."/>
            <person name="Sarris P.F."/>
        </authorList>
    </citation>
    <scope>NUCLEOTIDE SEQUENCE</scope>
    <source>
        <strain evidence="1">PFS-102/07</strain>
        <tissue evidence="1">Leaf</tissue>
    </source>
</reference>